<evidence type="ECO:0000256" key="10">
    <source>
        <dbReference type="ARBA" id="ARBA00078835"/>
    </source>
</evidence>
<dbReference type="FunFam" id="3.40.50.300:FF:000956">
    <property type="entry name" value="Midasin"/>
    <property type="match status" value="1"/>
</dbReference>
<dbReference type="Pfam" id="PF17865">
    <property type="entry name" value="AAA_lid_5"/>
    <property type="match status" value="1"/>
</dbReference>
<evidence type="ECO:0000256" key="11">
    <source>
        <dbReference type="ARBA" id="ARBA00080517"/>
    </source>
</evidence>
<dbReference type="InterPro" id="IPR003593">
    <property type="entry name" value="AAA+_ATPase"/>
</dbReference>
<keyword evidence="8" id="KW-0539">Nucleus</keyword>
<dbReference type="FunFam" id="3.40.50.300:FF:000582">
    <property type="entry name" value="Midasin"/>
    <property type="match status" value="1"/>
</dbReference>
<evidence type="ECO:0000256" key="7">
    <source>
        <dbReference type="ARBA" id="ARBA00023186"/>
    </source>
</evidence>
<dbReference type="GO" id="GO:0005654">
    <property type="term" value="C:nucleoplasm"/>
    <property type="evidence" value="ECO:0007669"/>
    <property type="project" value="UniProtKB-SubCell"/>
</dbReference>
<evidence type="ECO:0000256" key="9">
    <source>
        <dbReference type="ARBA" id="ARBA00077000"/>
    </source>
</evidence>
<feature type="domain" description="AAA+ ATPase" evidence="13">
    <location>
        <begin position="1348"/>
        <end position="1507"/>
    </location>
</feature>
<dbReference type="InterPro" id="IPR041190">
    <property type="entry name" value="Midasin_AAA_lid_5"/>
</dbReference>
<evidence type="ECO:0000259" key="13">
    <source>
        <dbReference type="SMART" id="SM00382"/>
    </source>
</evidence>
<evidence type="ECO:0000256" key="6">
    <source>
        <dbReference type="ARBA" id="ARBA00022840"/>
    </source>
</evidence>
<dbReference type="FunFam" id="3.40.50.300:FF:000919">
    <property type="entry name" value="Midasin"/>
    <property type="match status" value="1"/>
</dbReference>
<dbReference type="Pfam" id="PF07728">
    <property type="entry name" value="AAA_5"/>
    <property type="match status" value="7"/>
</dbReference>
<keyword evidence="15" id="KW-1185">Reference proteome</keyword>
<feature type="domain" description="AAA+ ATPase" evidence="13">
    <location>
        <begin position="2011"/>
        <end position="2268"/>
    </location>
</feature>
<evidence type="ECO:0000256" key="12">
    <source>
        <dbReference type="SAM" id="MobiDB-lite"/>
    </source>
</evidence>
<dbReference type="CDD" id="cd00009">
    <property type="entry name" value="AAA"/>
    <property type="match status" value="3"/>
</dbReference>
<comment type="similarity">
    <text evidence="3">Belongs to the midasin family.</text>
</comment>
<dbReference type="PANTHER" id="PTHR48103">
    <property type="entry name" value="MIDASIN-RELATED"/>
    <property type="match status" value="1"/>
</dbReference>
<feature type="domain" description="AAA+ ATPase" evidence="13">
    <location>
        <begin position="1060"/>
        <end position="1205"/>
    </location>
</feature>
<dbReference type="GO" id="GO:0005524">
    <property type="term" value="F:ATP binding"/>
    <property type="evidence" value="ECO:0007669"/>
    <property type="project" value="UniProtKB-KW"/>
</dbReference>
<dbReference type="FunFam" id="3.40.50.300:FF:000764">
    <property type="entry name" value="Midasin"/>
    <property type="match status" value="1"/>
</dbReference>
<protein>
    <recommendedName>
        <fullName evidence="4">Midasin</fullName>
    </recommendedName>
    <alternativeName>
        <fullName evidence="10 11">Dynein-related AAA-ATPase MDN1</fullName>
    </alternativeName>
    <alternativeName>
        <fullName evidence="9">MIDAS-containing protein</fullName>
    </alternativeName>
</protein>
<dbReference type="Pfam" id="PF17867">
    <property type="entry name" value="AAA_lid_7"/>
    <property type="match status" value="3"/>
</dbReference>
<evidence type="ECO:0000256" key="1">
    <source>
        <dbReference type="ARBA" id="ARBA00004604"/>
    </source>
</evidence>
<evidence type="ECO:0000256" key="3">
    <source>
        <dbReference type="ARBA" id="ARBA00007188"/>
    </source>
</evidence>
<dbReference type="SUPFAM" id="SSF52540">
    <property type="entry name" value="P-loop containing nucleoside triphosphate hydrolases"/>
    <property type="match status" value="6"/>
</dbReference>
<dbReference type="SMART" id="SM00382">
    <property type="entry name" value="AAA"/>
    <property type="match status" value="6"/>
</dbReference>
<dbReference type="InterPro" id="IPR011704">
    <property type="entry name" value="ATPase_dyneun-rel_AAA"/>
</dbReference>
<keyword evidence="6" id="KW-0067">ATP-binding</keyword>
<feature type="compositionally biased region" description="Basic and acidic residues" evidence="12">
    <location>
        <begin position="3613"/>
        <end position="3625"/>
    </location>
</feature>
<dbReference type="GO" id="GO:0000055">
    <property type="term" value="P:ribosomal large subunit export from nucleus"/>
    <property type="evidence" value="ECO:0007669"/>
    <property type="project" value="TreeGrafter"/>
</dbReference>
<reference evidence="14" key="1">
    <citation type="submission" date="2025-08" db="UniProtKB">
        <authorList>
            <consortium name="Ensembl"/>
        </authorList>
    </citation>
    <scope>IDENTIFICATION</scope>
</reference>
<name>A0A8C1NFR9_CYPCA</name>
<keyword evidence="5" id="KW-0547">Nucleotide-binding</keyword>
<feature type="domain" description="AAA+ ATPase" evidence="13">
    <location>
        <begin position="654"/>
        <end position="897"/>
    </location>
</feature>
<dbReference type="Pfam" id="PF21108">
    <property type="entry name" value="MDN1_4th"/>
    <property type="match status" value="1"/>
</dbReference>
<dbReference type="GO" id="GO:0016887">
    <property type="term" value="F:ATP hydrolysis activity"/>
    <property type="evidence" value="ECO:0007669"/>
    <property type="project" value="InterPro"/>
</dbReference>
<dbReference type="InterPro" id="IPR027417">
    <property type="entry name" value="P-loop_NTPase"/>
</dbReference>
<accession>A0A8C1NFR9</accession>
<dbReference type="PANTHER" id="PTHR48103:SF2">
    <property type="entry name" value="MIDASIN"/>
    <property type="match status" value="1"/>
</dbReference>
<feature type="domain" description="AAA+ ATPase" evidence="13">
    <location>
        <begin position="312"/>
        <end position="491"/>
    </location>
</feature>
<organism evidence="14 15">
    <name type="scientific">Cyprinus carpio</name>
    <name type="common">Common carp</name>
    <dbReference type="NCBI Taxonomy" id="7962"/>
    <lineage>
        <taxon>Eukaryota</taxon>
        <taxon>Metazoa</taxon>
        <taxon>Chordata</taxon>
        <taxon>Craniata</taxon>
        <taxon>Vertebrata</taxon>
        <taxon>Euteleostomi</taxon>
        <taxon>Actinopterygii</taxon>
        <taxon>Neopterygii</taxon>
        <taxon>Teleostei</taxon>
        <taxon>Ostariophysi</taxon>
        <taxon>Cypriniformes</taxon>
        <taxon>Cyprinidae</taxon>
        <taxon>Cyprininae</taxon>
        <taxon>Cyprinus</taxon>
    </lineage>
</organism>
<dbReference type="Ensembl" id="ENSCCRT00010098856.1">
    <property type="protein sequence ID" value="ENSCCRP00010089161.1"/>
    <property type="gene ID" value="ENSCCRG00010038937.1"/>
</dbReference>
<dbReference type="InterPro" id="IPR040848">
    <property type="entry name" value="AAA_lid_7"/>
</dbReference>
<comment type="subcellular location">
    <subcellularLocation>
        <location evidence="1">Nucleus</location>
        <location evidence="1">Nucleolus</location>
    </subcellularLocation>
    <subcellularLocation>
        <location evidence="2">Nucleus</location>
        <location evidence="2">Nucleoplasm</location>
    </subcellularLocation>
</comment>
<dbReference type="GO" id="GO:0005730">
    <property type="term" value="C:nucleolus"/>
    <property type="evidence" value="ECO:0007669"/>
    <property type="project" value="UniProtKB-SubCell"/>
</dbReference>
<evidence type="ECO:0000256" key="4">
    <source>
        <dbReference type="ARBA" id="ARBA00017143"/>
    </source>
</evidence>
<dbReference type="FunFam" id="3.40.50.300:FF:000142">
    <property type="entry name" value="Midasin"/>
    <property type="match status" value="1"/>
</dbReference>
<keyword evidence="7" id="KW-0143">Chaperone</keyword>
<evidence type="ECO:0000256" key="8">
    <source>
        <dbReference type="ARBA" id="ARBA00023242"/>
    </source>
</evidence>
<dbReference type="Gene3D" id="3.40.50.300">
    <property type="entry name" value="P-loop containing nucleotide triphosphate hydrolases"/>
    <property type="match status" value="6"/>
</dbReference>
<feature type="domain" description="AAA+ ATPase" evidence="13">
    <location>
        <begin position="1698"/>
        <end position="1850"/>
    </location>
</feature>
<evidence type="ECO:0000313" key="15">
    <source>
        <dbReference type="Proteomes" id="UP000694427"/>
    </source>
</evidence>
<evidence type="ECO:0000256" key="5">
    <source>
        <dbReference type="ARBA" id="ARBA00022741"/>
    </source>
</evidence>
<dbReference type="Proteomes" id="UP000694427">
    <property type="component" value="Unplaced"/>
</dbReference>
<dbReference type="GO" id="GO:0000027">
    <property type="term" value="P:ribosomal large subunit assembly"/>
    <property type="evidence" value="ECO:0007669"/>
    <property type="project" value="TreeGrafter"/>
</dbReference>
<reference evidence="14" key="2">
    <citation type="submission" date="2025-09" db="UniProtKB">
        <authorList>
            <consortium name="Ensembl"/>
        </authorList>
    </citation>
    <scope>IDENTIFICATION</scope>
</reference>
<proteinExistence type="inferred from homology"/>
<evidence type="ECO:0000313" key="14">
    <source>
        <dbReference type="Ensembl" id="ENSCCRP00010089161.1"/>
    </source>
</evidence>
<sequence>MENLELSLTSLGAISRHIDKSHNELSKYLAKQIWSQQDRQCILECLAQLLLEKEYTLLISRHLRPLILDLLERNAERIKVDVRLNHDLHERLCVALSKLLNISPDAQAFAARYFSSSPPVFQRLFFTSEEAASIQYGPRRMKLRDLMGATLRFLQSDCEKFRVLWDWSACVSQLLTSDVMVRSYTAQCLALVSHMTDNQKTIFLRKVLSSEEILHLKMKSLEETQLLEVEKALVLANQGSAVWRKERVNKVTRGQVVTEDLTRSVTVVCGVILPRRTPRQDEQVTRTSQSRILMLVDSTCQNLRRLAMAVASQKPILLEGPIGCGKTALVEYLAAVTGHIKAPDILKVQLGDQTDSKMLLGMYRCTDIPGKFVWQPGSLTQAVSKGSWILLEDIDHAPLDVISVLLPLMENKKLTIPGREDCIQMAPSFQFFATRRTFYSGGAWHRPQSSRAALLDKYWSKLQIGNMSREELKHVLMKRYPNLAVVVERLLDIYCQLTGDRHQISSSPQGPSAAQNISDEHITSLEGRSLSLRDLLKWCERIFLNFDNSCASTAQNVFLEALDCFTAMLSKSESRLKMAEIIGSKLNISREKAQHFCQMYLPAISVTELEVTVGRAMLLRKQSDAVEQKKSRQTFATTRPSSVLLEQLSVCVTKGEPVLLVGETGTGKTSTVQYLAEMTGHKLRVVNMNQQSDTADLLGGYKPVDQKLILLPLREAFEDLFSQTYSRKQNLTFLGHVQTCFRGKRWQDLLKLMDHVCKSALTKELHDKPNAALLQEQWEALALKLSQTQEQIRACESALVFAFVEGTLAQAVKKGQWILLDEINLAAAETLECLSGLLEGSAGSLVLLDRGDTEPLVRHPDFRLFACMNPATDVGKRNLPLGIRNRFTELYVEELESESDLRILVSDYLKGLNLTRGIIHGIISFYLAVRKEANTRLVDGTGHKPHYSLRTLCRALKYVASDPCYNIQRSLYEGFCLSFLTQLDRSSHPVVQKLVCQYILGGNVKCLKQPIPQPKDRVCMQIEGYWLIRGDMEPTLDSSYILTPSVKLNLKDLARVVSAGIHPVLIQGETSVGKTSLIKWLSAATGNQCVRINNHEHTDIQEYIGCYSSDEHGKLVFKEGVLIDAMRKGYWIILDELNLAPTDVLEALNRLLDDNRELFIAETQEVVKAHPRFMLFATQNPPGLYGGRKVLSRAFRNRFVELHFDELPSVELENILHQRCSLPPSYCSKLIKVMQNLQSLRRGSSVFAGKHGYITLRDLFRWAERYRLEEQNDTSRDWLQHLADDGYMLLAGRVRKPEEALTIQNILEKHFKRTVNSDALFSEAQFGHVVWTQGMRRLAVLVGRALRFGESVLLVGDTGCGKTTICQLFAALAGQKFFSVNCHLHMETSDFLGGLRPADAEDGRLFEWHDGPLVLAMKQDGVFLMDEISLADDSVLERLNSVLETEKSLVLAEKGSGDDEDVELIIAGKKFRLVATMNPGGDFGKKELSPALRNRFTEIWCPQSNSRNDLMQIVQHNLRPGLSLDQHDHQGKDIAELMLDFIDWLTNQEFGRRCILSVRDILSWVNFMNTEEEPEWDLRLDTVTAFIHAACLVYVDGIGSGTTVSAAENALAARKSSMEYLEQRLSRITELDEEMQDALRVYNTSIPREPQWGEDFFGIDPFYIAAGPESEGRSLSDYALSAGTTAVNAQRILRALKLQRPILLEGSPGVGKTSLVAALAKASGNHLVRINLSEQTDVTDLFGTDLPVEGGKGGEFAWRDGPLLAGLKAGHWIVLDELNLASQSVLEGLNACFDHRAEIYIPELGMRFHVQHEKTKIFGCQNPFTQGGGRKGLPRSFLNRFTQVYVDALTNEDMQFIGDSIFPNIDNVIISKMVQFSNRLVQEVSVERKWGQIGGPWEFNLRDLFRWCQLMQTDQSPGFFNPGQHVGLVYADRMRTEADKAQVLAVFRKVFGEDFEPYMGSRQFHITPLNLQLGYSVLQRSGGAPIALDPPLSITHHSLRPLEALMKCVEMGWMVILVGPTASGKSSLVHLLALLTGHRLRVMAMNSAMDTTELLGGFEQVDIIRPWQQVLESMDYVVAMVTRRGLMSLDGAVQDTEFLLSTWSTFRRWLREEGLDTTEGMVTFEALNKLEVIIVLLHKLNTKLKVLTDMSKLQMDFTLLKERLAQMQDGWTHGGFEWLDGTLVQALQAGDWLLMDNVNFCSPSVLDRLNALLEPGGSLTINERGIIDGTTPTITPHPNFRLFLTMDPTHGEISRAMRNRGVEIYIPGEHEGVCSDTLDLKMVLHTLGVTGDCVCDLLISIHSEIKNTIWDSPASSMSSLLHAASLLSGQLQRGVDLPSALLQACGEAYAFCQRTTANQQLAQEVIERQLAVLDSEDWGSGLLCAGVWPDRIPSALLCTEDSCFSSVQRDGQVLLYCLNTLSLYGKRNRPLSLVDLQRAMQSGAVLDGLQFSGGGGLAGGAENALRLLPTAVKILTERASHSDWVLRTSWLSHLTKTYKHAGMLYRNFLNLVSSPDDYRILVDMRWNKQYLDILANTCNFEDEERYMEFMEALNAVANSGKWLETNVLCFERITLLMDREESHLPHPVLVHLRSFFDLWDSFVLQAVQSGQPYISDHLMFEILQLLQWRDRFWHVCNTLSADTRSVCVMSLHWQWVHKNLILRLPQLLMGDSDYEGQQELHTISTAIQNALSSPVAVASALKGIQKTLGKPLPFKVRRYIGNKEISSIYRETHALPLVWCELLSETLAALWSGSVTSDPDRWLKWNPLNPEEHMNSRSLLGPSDTVCVCVCVSTDAGGRWDPSGSHFLSSSRLTLGEWRERIGQLQDLSAVIWDNMAMPELADFRLTDCRLQGLVLRRQLQSLSELLSPGLQESYAESCDSLTEGQDHISAAHEIQIALREGLPENLLPEGFLDTLVTCLTQFAHNRAQDSVQLARSGVFWVNMGLLQIQVWAPQTIFDPAVKRAYKLRYAQEELALLQEEWRGRSLSSQLLTGAELEESSTTDNFQHPRIRYLWVRMQQVKEQISELSRKQACRPPDPQYGRLYQELQHYLCSIGQPAAVGDLLSHLLKALQAPKSRLGIQGLLKEEAVWQASQHRFAQRLVEEYPLYPDVVVPLRAAILQVQHGMRLLASQVSSSVTAQPGLSRLVSTMLAFPSPAASSDLACADYLCSRECLHMLNGLGKQLPATEVSRLIPDHAVLLLNALLYIKSHTLSAGHLSAETRKLFRHVCQAIVNEWDEQEKRAREKEQMEASLYRSRSRLHGTGLTEDQQEEREFRRSFPSYHKTTSVPWFQNLGPHISHHLIFPCLSLSLSDCEVDPKLMGSQLLLSTLLQNTVSGSGGPAELIVQSDGPYDFYRDPNMSQARICLPALEQLSKAVRQRLSDWPEHPALVQVREAFFSHSSSQDWENNASRAVSLRNELEAITQLIIHCWSSSLDNAQKRHAENSTKHWLSIYQLIERYLQEQRTDSRHVTSTLQAFIEGSTLGEFSVRLSMLLGFHCHVLLAPKQEGHDSLCSLLWNLYKYYTQFSESIQAKITQLRSPIEKELKDFVKISKWNDVSFWSIKQSVEKTHRTLFKFVKKFEATLKDPCAPCLVEQGSSSSMDDVDSQPEETSLHRELSSDKEPSSLQARLPVLTRKMKKLCVQLVKKTTLPELSEDLDQFTGITIITNVQALQGLTVDRSMEQEKQKAEVKHILIQKQRALADLFKMLAQIGLSYRKGLNWGHTADPDETLCLQPMEMKIALSAVKTQDNTVLFAEMMDAWEGCEKYFYRSWARRNAMLTALQSSVKVRASHQYN</sequence>
<feature type="region of interest" description="Disordered" evidence="12">
    <location>
        <begin position="3597"/>
        <end position="3627"/>
    </location>
</feature>
<dbReference type="GO" id="GO:0030687">
    <property type="term" value="C:preribosome, large subunit precursor"/>
    <property type="evidence" value="ECO:0007669"/>
    <property type="project" value="TreeGrafter"/>
</dbReference>
<dbReference type="InterPro" id="IPR048617">
    <property type="entry name" value="MDN1_AAA_lid_4"/>
</dbReference>
<evidence type="ECO:0000256" key="2">
    <source>
        <dbReference type="ARBA" id="ARBA00004642"/>
    </source>
</evidence>